<keyword evidence="3" id="KW-1185">Reference proteome</keyword>
<sequence>MSEKPEDKPDAVGRVEGESDVVAERSGAGTPTSRRPVSADLPVDDPQEGPQEKGPQEDSGEEEENGNEVVRPDAGPTG</sequence>
<dbReference type="OrthoDB" id="3544344at2"/>
<organism evidence="2 3">
    <name type="scientific">Nonomuraea longispora</name>
    <dbReference type="NCBI Taxonomy" id="1848320"/>
    <lineage>
        <taxon>Bacteria</taxon>
        <taxon>Bacillati</taxon>
        <taxon>Actinomycetota</taxon>
        <taxon>Actinomycetes</taxon>
        <taxon>Streptosporangiales</taxon>
        <taxon>Streptosporangiaceae</taxon>
        <taxon>Nonomuraea</taxon>
    </lineage>
</organism>
<reference evidence="2 3" key="1">
    <citation type="submission" date="2019-02" db="EMBL/GenBank/DDBJ databases">
        <title>Draft genome sequences of novel Actinobacteria.</title>
        <authorList>
            <person name="Sahin N."/>
            <person name="Ay H."/>
            <person name="Saygin H."/>
        </authorList>
    </citation>
    <scope>NUCLEOTIDE SEQUENCE [LARGE SCALE GENOMIC DNA]</scope>
    <source>
        <strain evidence="2 3">KC201</strain>
    </source>
</reference>
<protein>
    <submittedName>
        <fullName evidence="2">Uncharacterized protein</fullName>
    </submittedName>
</protein>
<evidence type="ECO:0000313" key="3">
    <source>
        <dbReference type="Proteomes" id="UP000295157"/>
    </source>
</evidence>
<proteinExistence type="predicted"/>
<dbReference type="EMBL" id="SMJZ01000124">
    <property type="protein sequence ID" value="TDC02942.1"/>
    <property type="molecule type" value="Genomic_DNA"/>
</dbReference>
<feature type="region of interest" description="Disordered" evidence="1">
    <location>
        <begin position="1"/>
        <end position="78"/>
    </location>
</feature>
<feature type="compositionally biased region" description="Basic and acidic residues" evidence="1">
    <location>
        <begin position="1"/>
        <end position="17"/>
    </location>
</feature>
<evidence type="ECO:0000256" key="1">
    <source>
        <dbReference type="SAM" id="MobiDB-lite"/>
    </source>
</evidence>
<dbReference type="AlphaFoldDB" id="A0A4R4N8Z1"/>
<gene>
    <name evidence="2" type="ORF">E1267_27895</name>
</gene>
<dbReference type="Proteomes" id="UP000295157">
    <property type="component" value="Unassembled WGS sequence"/>
</dbReference>
<dbReference type="RefSeq" id="WP_132336586.1">
    <property type="nucleotide sequence ID" value="NZ_SMJZ01000124.1"/>
</dbReference>
<name>A0A4R4N8Z1_9ACTN</name>
<comment type="caution">
    <text evidence="2">The sequence shown here is derived from an EMBL/GenBank/DDBJ whole genome shotgun (WGS) entry which is preliminary data.</text>
</comment>
<evidence type="ECO:0000313" key="2">
    <source>
        <dbReference type="EMBL" id="TDC02942.1"/>
    </source>
</evidence>
<accession>A0A4R4N8Z1</accession>